<evidence type="ECO:0000256" key="2">
    <source>
        <dbReference type="ARBA" id="ARBA00001974"/>
    </source>
</evidence>
<evidence type="ECO:0000256" key="5">
    <source>
        <dbReference type="ARBA" id="ARBA00022714"/>
    </source>
</evidence>
<feature type="domain" description="2Fe-2S ferredoxin-type" evidence="12">
    <location>
        <begin position="13"/>
        <end position="101"/>
    </location>
</feature>
<dbReference type="EMBL" id="JALJOT010000001">
    <property type="protein sequence ID" value="KAK9918869.1"/>
    <property type="molecule type" value="Genomic_DNA"/>
</dbReference>
<dbReference type="InterPro" id="IPR016208">
    <property type="entry name" value="Ald_Oxase/xanthine_DH-like"/>
</dbReference>
<dbReference type="SUPFAM" id="SSF56003">
    <property type="entry name" value="Molybdenum cofactor-binding domain"/>
    <property type="match status" value="1"/>
</dbReference>
<keyword evidence="5" id="KW-0001">2Fe-2S</keyword>
<dbReference type="Pfam" id="PF00941">
    <property type="entry name" value="FAD_binding_5"/>
    <property type="match status" value="1"/>
</dbReference>
<evidence type="ECO:0000313" key="14">
    <source>
        <dbReference type="EMBL" id="KAK9918869.1"/>
    </source>
</evidence>
<dbReference type="InterPro" id="IPR000674">
    <property type="entry name" value="Ald_Oxase/Xan_DH_a/b"/>
</dbReference>
<name>A0ABR2Z4K4_9CHLO</name>
<dbReference type="InterPro" id="IPR036010">
    <property type="entry name" value="2Fe-2S_ferredoxin-like_sf"/>
</dbReference>
<dbReference type="InterPro" id="IPR046867">
    <property type="entry name" value="AldOxase/xan_DH_MoCoBD2"/>
</dbReference>
<dbReference type="CDD" id="cd00207">
    <property type="entry name" value="fer2"/>
    <property type="match status" value="1"/>
</dbReference>
<evidence type="ECO:0000256" key="4">
    <source>
        <dbReference type="ARBA" id="ARBA00022505"/>
    </source>
</evidence>
<evidence type="ECO:0000256" key="1">
    <source>
        <dbReference type="ARBA" id="ARBA00001924"/>
    </source>
</evidence>
<dbReference type="InterPro" id="IPR002888">
    <property type="entry name" value="2Fe-2S-bd"/>
</dbReference>
<dbReference type="InterPro" id="IPR002346">
    <property type="entry name" value="Mopterin_DH_FAD-bd"/>
</dbReference>
<protein>
    <submittedName>
        <fullName evidence="14">Uncharacterized protein</fullName>
    </submittedName>
</protein>
<evidence type="ECO:0000256" key="6">
    <source>
        <dbReference type="ARBA" id="ARBA00022723"/>
    </source>
</evidence>
<dbReference type="Pfam" id="PF01799">
    <property type="entry name" value="Fer2_2"/>
    <property type="match status" value="1"/>
</dbReference>
<keyword evidence="4" id="KW-0500">Molybdenum</keyword>
<feature type="domain" description="FAD-binding PCMH-type" evidence="13">
    <location>
        <begin position="231"/>
        <end position="449"/>
    </location>
</feature>
<dbReference type="Gene3D" id="3.30.465.10">
    <property type="match status" value="1"/>
</dbReference>
<reference evidence="14 15" key="1">
    <citation type="journal article" date="2024" name="Nat. Commun.">
        <title>Phylogenomics reveals the evolutionary origins of lichenization in chlorophyte algae.</title>
        <authorList>
            <person name="Puginier C."/>
            <person name="Libourel C."/>
            <person name="Otte J."/>
            <person name="Skaloud P."/>
            <person name="Haon M."/>
            <person name="Grisel S."/>
            <person name="Petersen M."/>
            <person name="Berrin J.G."/>
            <person name="Delaux P.M."/>
            <person name="Dal Grande F."/>
            <person name="Keller J."/>
        </authorList>
    </citation>
    <scope>NUCLEOTIDE SEQUENCE [LARGE SCALE GENOMIC DNA]</scope>
    <source>
        <strain evidence="14 15">SAG 216-7</strain>
    </source>
</reference>
<keyword evidence="8" id="KW-0408">Iron</keyword>
<dbReference type="InterPro" id="IPR037165">
    <property type="entry name" value="AldOxase/xan_DH_Mopterin-bd_sf"/>
</dbReference>
<dbReference type="InterPro" id="IPR012675">
    <property type="entry name" value="Beta-grasp_dom_sf"/>
</dbReference>
<dbReference type="SUPFAM" id="SSF55447">
    <property type="entry name" value="CO dehydrogenase flavoprotein C-terminal domain-like"/>
    <property type="match status" value="1"/>
</dbReference>
<evidence type="ECO:0000256" key="7">
    <source>
        <dbReference type="ARBA" id="ARBA00023002"/>
    </source>
</evidence>
<evidence type="ECO:0000259" key="13">
    <source>
        <dbReference type="PROSITE" id="PS51387"/>
    </source>
</evidence>
<comment type="cofactor">
    <cofactor evidence="10">
        <name>[2Fe-2S] cluster</name>
        <dbReference type="ChEBI" id="CHEBI:190135"/>
    </cofactor>
</comment>
<sequence>MVLSAVIAQEPDHGVVFAINGQKHGLDRDQLPSVTLFDYLRSCTSFTGTKSACGEGGCGSCSVEVYRIDSSSGEVRAKCINACLAPVASLDCCSVVTVEGLGDCVKGFNPVQERIAAFHGSQCGFCTPGMVVACHAALTKAHLSGGCQPSAQQMEKALDGNLCRCTGYRPILDACKSFAKGVDMEDLGVRDAAAMTHGSSAPTDLPEHLTMPAWLKEHIKSKAASGDAVHVTGGGQEWAAPKSLGQLMDVLGQNRHGIRERSGQPPPRIVAGNTGAGVYKDWPSSHEGIIVDVTRVAEMRVLERNQDGGLLIGAAVTQEELIDCLLGSSSAKSSTSTDSSQGAAAQRGGSGAKPGADPAAVWVPMAKHLQRIAGNQVRAAATVGGNLVLTRDRGLESDLATLLMAAGAEVQTAKAGATARWRSLEDYLAAGDPGGPEVVVAVRLPPVKGGNVFWSYKVAQRHWNAHAFINIAVWLAVDAGNASADTAATSAANIKAARVVFGYPAVQKGEDSPSWRVGRSKSAERSLSGAAVSVATVAAALRALPADVVPGDVCDAPFLLNTAEGLLFEALASILKPVGLASGKPLPEYVLEAPSLHEVPLSSGRQQLPDFSRPGSVAGLPLMKERALLQASGEALYTNDMPQGKESLFAAFVASTEALAVIKGVDASAALALPGVIAYFCAEDVPGVNKAATGDAELLFATDKVEWVGQPIGMIVAESRAIAERAATLVQVDYSCELGPPVVTIADARRVGAFHDPPPVAGPNSNLPDGQNSALPAVNASPLQIRGAKWHIPNQTHFYMEPQTAIARWDEGGVIQVQAATQSTDHVQWAVAQALGLPHNRVNVACRRAGGGFGGKFSRACPVAAAAAVAAHKLRRQVRLAVNRNQDFRMNNGRAAVEVEYDIGFDDSGKVLALEMQAYLLGGAQLSGSFVDLYQLKGNIDQAYAFPAFHFDLHLCRANLPPHTAVRGPGEIQATMLAEHVIEHVAARLGLDPVSVRERNFLQLPDVTNGAIPKGLTTALGQEVPAHMYTLPRIWAKVKKDAEYKERYKEVVEFNSKHKWVKRGISMTHCRFRSMVPPRPAVVSIFADGSVMVTTAGAELGQGMFTKVTQVAIHELSKALPEDQRPLPVECVAVNDNATFWLPNSGGTAGSTAAEGSCEAVRLACKKLETLKPQAAKMGNGLTWQAMIASLQPKTPFPPTSKLTAYALWDGTQINDDGTGKKLQYSTFGAACTEVEVNLLSGERRVLRADVLHDAGRSISPAVDMGQVEGAFVFGLGMMLQESISYSPEGQPTYDSTWDYKIPSAACIPRQLNIALLEDSPNKHGVMGSKSVGEPPLLLSTSALTAFQAAIAAAVSDLSSTRNGSTLSTAPDQISVRAPDVKEVLTSLSFAEQLVAA</sequence>
<dbReference type="InterPro" id="IPR036683">
    <property type="entry name" value="CO_DH_flav_C_dom_sf"/>
</dbReference>
<dbReference type="InterPro" id="IPR006058">
    <property type="entry name" value="2Fe2S_fd_BS"/>
</dbReference>
<dbReference type="PIRSF" id="PIRSF000127">
    <property type="entry name" value="Xanthine_DH"/>
    <property type="match status" value="1"/>
</dbReference>
<dbReference type="PANTHER" id="PTHR11908:SF132">
    <property type="entry name" value="ALDEHYDE OXIDASE 1-RELATED"/>
    <property type="match status" value="1"/>
</dbReference>
<dbReference type="Pfam" id="PF01315">
    <property type="entry name" value="Ald_Xan_dh_C"/>
    <property type="match status" value="1"/>
</dbReference>
<proteinExistence type="inferred from homology"/>
<keyword evidence="7" id="KW-0560">Oxidoreductase</keyword>
<accession>A0ABR2Z4K4</accession>
<feature type="compositionally biased region" description="Low complexity" evidence="11">
    <location>
        <begin position="329"/>
        <end position="347"/>
    </location>
</feature>
<organism evidence="14 15">
    <name type="scientific">Coccomyxa subellipsoidea</name>
    <dbReference type="NCBI Taxonomy" id="248742"/>
    <lineage>
        <taxon>Eukaryota</taxon>
        <taxon>Viridiplantae</taxon>
        <taxon>Chlorophyta</taxon>
        <taxon>core chlorophytes</taxon>
        <taxon>Trebouxiophyceae</taxon>
        <taxon>Trebouxiophyceae incertae sedis</taxon>
        <taxon>Coccomyxaceae</taxon>
        <taxon>Coccomyxa</taxon>
    </lineage>
</organism>
<comment type="cofactor">
    <cofactor evidence="2">
        <name>FAD</name>
        <dbReference type="ChEBI" id="CHEBI:57692"/>
    </cofactor>
</comment>
<dbReference type="InterPro" id="IPR036318">
    <property type="entry name" value="FAD-bd_PCMH-like_sf"/>
</dbReference>
<dbReference type="SUPFAM" id="SSF54665">
    <property type="entry name" value="CO dehydrogenase molybdoprotein N-domain-like"/>
    <property type="match status" value="1"/>
</dbReference>
<keyword evidence="9" id="KW-0411">Iron-sulfur</keyword>
<evidence type="ECO:0000256" key="10">
    <source>
        <dbReference type="ARBA" id="ARBA00034078"/>
    </source>
</evidence>
<dbReference type="Pfam" id="PF02738">
    <property type="entry name" value="MoCoBD_1"/>
    <property type="match status" value="1"/>
</dbReference>
<dbReference type="SUPFAM" id="SSF54292">
    <property type="entry name" value="2Fe-2S ferredoxin-like"/>
    <property type="match status" value="1"/>
</dbReference>
<dbReference type="Gene3D" id="1.10.150.120">
    <property type="entry name" value="[2Fe-2S]-binding domain"/>
    <property type="match status" value="1"/>
</dbReference>
<dbReference type="SUPFAM" id="SSF56176">
    <property type="entry name" value="FAD-binding/transporter-associated domain-like"/>
    <property type="match status" value="1"/>
</dbReference>
<dbReference type="Gene3D" id="3.30.365.10">
    <property type="entry name" value="Aldehyde oxidase/xanthine dehydrogenase, molybdopterin binding domain"/>
    <property type="match status" value="4"/>
</dbReference>
<dbReference type="InterPro" id="IPR036856">
    <property type="entry name" value="Ald_Oxase/Xan_DH_a/b_sf"/>
</dbReference>
<dbReference type="Proteomes" id="UP001491310">
    <property type="component" value="Unassembled WGS sequence"/>
</dbReference>
<dbReference type="InterPro" id="IPR016166">
    <property type="entry name" value="FAD-bd_PCMH"/>
</dbReference>
<dbReference type="Gene3D" id="3.30.390.50">
    <property type="entry name" value="CO dehydrogenase flavoprotein, C-terminal domain"/>
    <property type="match status" value="1"/>
</dbReference>
<evidence type="ECO:0000256" key="11">
    <source>
        <dbReference type="SAM" id="MobiDB-lite"/>
    </source>
</evidence>
<evidence type="ECO:0000313" key="15">
    <source>
        <dbReference type="Proteomes" id="UP001491310"/>
    </source>
</evidence>
<dbReference type="Gene3D" id="3.10.20.30">
    <property type="match status" value="1"/>
</dbReference>
<dbReference type="InterPro" id="IPR008274">
    <property type="entry name" value="AldOxase/xan_DH_MoCoBD1"/>
</dbReference>
<gene>
    <name evidence="14" type="ORF">WJX75_007680</name>
</gene>
<dbReference type="SUPFAM" id="SSF47741">
    <property type="entry name" value="CO dehydrogenase ISP C-domain like"/>
    <property type="match status" value="1"/>
</dbReference>
<evidence type="ECO:0000256" key="3">
    <source>
        <dbReference type="ARBA" id="ARBA00006849"/>
    </source>
</evidence>
<dbReference type="InterPro" id="IPR036884">
    <property type="entry name" value="2Fe-2S-bd_dom_sf"/>
</dbReference>
<dbReference type="PROSITE" id="PS00197">
    <property type="entry name" value="2FE2S_FER_1"/>
    <property type="match status" value="1"/>
</dbReference>
<evidence type="ECO:0000256" key="8">
    <source>
        <dbReference type="ARBA" id="ARBA00023004"/>
    </source>
</evidence>
<dbReference type="Pfam" id="PF20256">
    <property type="entry name" value="MoCoBD_2"/>
    <property type="match status" value="1"/>
</dbReference>
<dbReference type="SMART" id="SM01008">
    <property type="entry name" value="Ald_Xan_dh_C"/>
    <property type="match status" value="1"/>
</dbReference>
<comment type="cofactor">
    <cofactor evidence="1">
        <name>Mo-molybdopterin</name>
        <dbReference type="ChEBI" id="CHEBI:71302"/>
    </cofactor>
</comment>
<dbReference type="PROSITE" id="PS51387">
    <property type="entry name" value="FAD_PCMH"/>
    <property type="match status" value="1"/>
</dbReference>
<dbReference type="PANTHER" id="PTHR11908">
    <property type="entry name" value="XANTHINE DEHYDROGENASE"/>
    <property type="match status" value="1"/>
</dbReference>
<keyword evidence="6" id="KW-0479">Metal-binding</keyword>
<feature type="region of interest" description="Disordered" evidence="11">
    <location>
        <begin position="329"/>
        <end position="357"/>
    </location>
</feature>
<dbReference type="Gene3D" id="3.90.1170.50">
    <property type="entry name" value="Aldehyde oxidase/xanthine dehydrogenase, a/b hammerhead"/>
    <property type="match status" value="1"/>
</dbReference>
<keyword evidence="15" id="KW-1185">Reference proteome</keyword>
<dbReference type="PROSITE" id="PS51085">
    <property type="entry name" value="2FE2S_FER_2"/>
    <property type="match status" value="1"/>
</dbReference>
<evidence type="ECO:0000259" key="12">
    <source>
        <dbReference type="PROSITE" id="PS51085"/>
    </source>
</evidence>
<dbReference type="InterPro" id="IPR016169">
    <property type="entry name" value="FAD-bd_PCMH_sub2"/>
</dbReference>
<comment type="caution">
    <text evidence="14">The sequence shown here is derived from an EMBL/GenBank/DDBJ whole genome shotgun (WGS) entry which is preliminary data.</text>
</comment>
<evidence type="ECO:0000256" key="9">
    <source>
        <dbReference type="ARBA" id="ARBA00023014"/>
    </source>
</evidence>
<dbReference type="InterPro" id="IPR001041">
    <property type="entry name" value="2Fe-2S_ferredoxin-type"/>
</dbReference>
<comment type="similarity">
    <text evidence="3">Belongs to the xanthine dehydrogenase family.</text>
</comment>